<proteinExistence type="predicted"/>
<organism evidence="1 2">
    <name type="scientific">Sphingobium yanoikuyae</name>
    <name type="common">Sphingomonas yanoikuyae</name>
    <dbReference type="NCBI Taxonomy" id="13690"/>
    <lineage>
        <taxon>Bacteria</taxon>
        <taxon>Pseudomonadati</taxon>
        <taxon>Pseudomonadota</taxon>
        <taxon>Alphaproteobacteria</taxon>
        <taxon>Sphingomonadales</taxon>
        <taxon>Sphingomonadaceae</taxon>
        <taxon>Sphingobium</taxon>
    </lineage>
</organism>
<dbReference type="EMBL" id="JAOCKX010000025">
    <property type="protein sequence ID" value="MDH2132787.1"/>
    <property type="molecule type" value="Genomic_DNA"/>
</dbReference>
<dbReference type="RefSeq" id="WP_279730033.1">
    <property type="nucleotide sequence ID" value="NZ_JAOCKX010000025.1"/>
</dbReference>
<protein>
    <submittedName>
        <fullName evidence="1">Uncharacterized protein</fullName>
    </submittedName>
</protein>
<dbReference type="AlphaFoldDB" id="A0AA42WYR5"/>
<gene>
    <name evidence="1" type="ORF">N5J77_16795</name>
</gene>
<evidence type="ECO:0000313" key="2">
    <source>
        <dbReference type="Proteomes" id="UP001162318"/>
    </source>
</evidence>
<accession>A0AA42WYR5</accession>
<sequence>MQTNAVYDHSAFLAALHAAQRRAANSYFDQHILEDRDGGFISIDQGDYAALPQPLIDRIAYTIRGSLVDEM</sequence>
<dbReference type="Proteomes" id="UP001162318">
    <property type="component" value="Unassembled WGS sequence"/>
</dbReference>
<comment type="caution">
    <text evidence="1">The sequence shown here is derived from an EMBL/GenBank/DDBJ whole genome shotgun (WGS) entry which is preliminary data.</text>
</comment>
<evidence type="ECO:0000313" key="1">
    <source>
        <dbReference type="EMBL" id="MDH2132787.1"/>
    </source>
</evidence>
<name>A0AA42WYR5_SPHYA</name>
<reference evidence="1" key="1">
    <citation type="submission" date="2022-09" db="EMBL/GenBank/DDBJ databases">
        <title>Intensive care unit water sources are persistently colonized with multi-drug resistant bacteria and are the site of extensive horizontal gene transfer of antibiotic resistance genes.</title>
        <authorList>
            <person name="Diorio-Toth L."/>
        </authorList>
    </citation>
    <scope>NUCLEOTIDE SEQUENCE</scope>
    <source>
        <strain evidence="1">GD03659</strain>
    </source>
</reference>